<gene>
    <name evidence="2" type="ORF">BO94DRAFT_21723</name>
</gene>
<protein>
    <submittedName>
        <fullName evidence="2">Uncharacterized protein</fullName>
    </submittedName>
</protein>
<dbReference type="GeneID" id="37108344"/>
<comment type="caution">
    <text evidence="2">The sequence shown here is derived from an EMBL/GenBank/DDBJ whole genome shotgun (WGS) entry which is preliminary data.</text>
</comment>
<evidence type="ECO:0000256" key="1">
    <source>
        <dbReference type="SAM" id="MobiDB-lite"/>
    </source>
</evidence>
<keyword evidence="3" id="KW-1185">Reference proteome</keyword>
<evidence type="ECO:0000313" key="2">
    <source>
        <dbReference type="EMBL" id="PWY90276.1"/>
    </source>
</evidence>
<organism evidence="2 3">
    <name type="scientific">Aspergillus sclerotioniger CBS 115572</name>
    <dbReference type="NCBI Taxonomy" id="1450535"/>
    <lineage>
        <taxon>Eukaryota</taxon>
        <taxon>Fungi</taxon>
        <taxon>Dikarya</taxon>
        <taxon>Ascomycota</taxon>
        <taxon>Pezizomycotina</taxon>
        <taxon>Eurotiomycetes</taxon>
        <taxon>Eurotiomycetidae</taxon>
        <taxon>Eurotiales</taxon>
        <taxon>Aspergillaceae</taxon>
        <taxon>Aspergillus</taxon>
        <taxon>Aspergillus subgen. Circumdati</taxon>
    </lineage>
</organism>
<evidence type="ECO:0000313" key="3">
    <source>
        <dbReference type="Proteomes" id="UP000246702"/>
    </source>
</evidence>
<dbReference type="EMBL" id="MSFK01000010">
    <property type="protein sequence ID" value="PWY90276.1"/>
    <property type="molecule type" value="Genomic_DNA"/>
</dbReference>
<proteinExistence type="predicted"/>
<dbReference type="RefSeq" id="XP_025468654.1">
    <property type="nucleotide sequence ID" value="XM_025606201.1"/>
</dbReference>
<dbReference type="OrthoDB" id="4503105at2759"/>
<accession>A0A317WV88</accession>
<sequence length="84" mass="9575">MTQVHSFYLADGLESYRQGVTAFRNARDWAKEQRDNFFKAANQRKKLSHNLSTSPTAEEKTKGKKRPATATNEPVLVKKARHGK</sequence>
<dbReference type="Proteomes" id="UP000246702">
    <property type="component" value="Unassembled WGS sequence"/>
</dbReference>
<reference evidence="2 3" key="1">
    <citation type="submission" date="2016-12" db="EMBL/GenBank/DDBJ databases">
        <title>The genomes of Aspergillus section Nigri reveals drivers in fungal speciation.</title>
        <authorList>
            <consortium name="DOE Joint Genome Institute"/>
            <person name="Vesth T.C."/>
            <person name="Nybo J."/>
            <person name="Theobald S."/>
            <person name="Brandl J."/>
            <person name="Frisvad J.C."/>
            <person name="Nielsen K.F."/>
            <person name="Lyhne E.K."/>
            <person name="Kogle M.E."/>
            <person name="Kuo A."/>
            <person name="Riley R."/>
            <person name="Clum A."/>
            <person name="Nolan M."/>
            <person name="Lipzen A."/>
            <person name="Salamov A."/>
            <person name="Henrissat B."/>
            <person name="Wiebenga A."/>
            <person name="De Vries R.P."/>
            <person name="Grigoriev I.V."/>
            <person name="Mortensen U.H."/>
            <person name="Andersen M.R."/>
            <person name="Baker S.E."/>
        </authorList>
    </citation>
    <scope>NUCLEOTIDE SEQUENCE [LARGE SCALE GENOMIC DNA]</scope>
    <source>
        <strain evidence="2 3">CBS 115572</strain>
    </source>
</reference>
<name>A0A317WV88_9EURO</name>
<feature type="region of interest" description="Disordered" evidence="1">
    <location>
        <begin position="43"/>
        <end position="84"/>
    </location>
</feature>
<dbReference type="AlphaFoldDB" id="A0A317WV88"/>